<dbReference type="Proteomes" id="UP000494206">
    <property type="component" value="Unassembled WGS sequence"/>
</dbReference>
<dbReference type="InterPro" id="IPR036892">
    <property type="entry name" value="L27_dom_sf"/>
</dbReference>
<dbReference type="SUPFAM" id="SSF101288">
    <property type="entry name" value="L27 domain"/>
    <property type="match status" value="1"/>
</dbReference>
<protein>
    <recommendedName>
        <fullName evidence="2">L27-1 domain-containing protein</fullName>
    </recommendedName>
</protein>
<name>A0A8S1FB25_9PELO</name>
<evidence type="ECO:0000259" key="2">
    <source>
        <dbReference type="Pfam" id="PF09058"/>
    </source>
</evidence>
<comment type="caution">
    <text evidence="3">The sequence shown here is derived from an EMBL/GenBank/DDBJ whole genome shotgun (WGS) entry which is preliminary data.</text>
</comment>
<proteinExistence type="predicted"/>
<dbReference type="Pfam" id="PF09058">
    <property type="entry name" value="L27_1"/>
    <property type="match status" value="1"/>
</dbReference>
<accession>A0A8S1FB25</accession>
<feature type="region of interest" description="Disordered" evidence="1">
    <location>
        <begin position="142"/>
        <end position="188"/>
    </location>
</feature>
<feature type="compositionally biased region" description="Polar residues" evidence="1">
    <location>
        <begin position="285"/>
        <end position="294"/>
    </location>
</feature>
<organism evidence="3 4">
    <name type="scientific">Caenorhabditis bovis</name>
    <dbReference type="NCBI Taxonomy" id="2654633"/>
    <lineage>
        <taxon>Eukaryota</taxon>
        <taxon>Metazoa</taxon>
        <taxon>Ecdysozoa</taxon>
        <taxon>Nematoda</taxon>
        <taxon>Chromadorea</taxon>
        <taxon>Rhabditida</taxon>
        <taxon>Rhabditina</taxon>
        <taxon>Rhabditomorpha</taxon>
        <taxon>Rhabditoidea</taxon>
        <taxon>Rhabditidae</taxon>
        <taxon>Peloderinae</taxon>
        <taxon>Caenorhabditis</taxon>
    </lineage>
</organism>
<dbReference type="InterPro" id="IPR015143">
    <property type="entry name" value="L27_1"/>
</dbReference>
<evidence type="ECO:0000313" key="4">
    <source>
        <dbReference type="Proteomes" id="UP000494206"/>
    </source>
</evidence>
<keyword evidence="4" id="KW-1185">Reference proteome</keyword>
<feature type="region of interest" description="Disordered" evidence="1">
    <location>
        <begin position="285"/>
        <end position="336"/>
    </location>
</feature>
<feature type="domain" description="L27-1" evidence="2">
    <location>
        <begin position="21"/>
        <end position="74"/>
    </location>
</feature>
<dbReference type="Gene3D" id="1.10.287.470">
    <property type="entry name" value="Helix hairpin bin"/>
    <property type="match status" value="1"/>
</dbReference>
<dbReference type="EMBL" id="CADEPM010000010">
    <property type="protein sequence ID" value="CAB3410325.1"/>
    <property type="molecule type" value="Genomic_DNA"/>
</dbReference>
<sequence length="336" mass="37041">MSSPAPKKGSAFTPVLTQFNHTLHLIEDYHGQLTRNSVQELRGILEMLINCFKSNLFYTLLDLRELCTGTLFNDKKSYIQKIIEVKQALVKFEKHPGLISKPFTTSFALTPTDLGIMAIAPEGGVFPQLNGGSGVIATTVSATNQHTENNRERSHRQTQSEDENSRETSNAVERSMVETTQPRTERRSETITIGALLQQNNGYIDFQQSRNSAFLRPNSVHDFKAPFDAAAHPVSRPSTVPSYPLESRTASVESRQSRFAAANVGQTTEISRVQSVPLLNAALQQGPSTSTAGEQNEKDAEELSSAAEPPRNKRFKSPIGAPAAKKPTVTIWRPYS</sequence>
<evidence type="ECO:0000256" key="1">
    <source>
        <dbReference type="SAM" id="MobiDB-lite"/>
    </source>
</evidence>
<feature type="compositionally biased region" description="Polar residues" evidence="1">
    <location>
        <begin position="167"/>
        <end position="182"/>
    </location>
</feature>
<gene>
    <name evidence="3" type="ORF">CBOVIS_LOCUS11867</name>
</gene>
<reference evidence="3 4" key="1">
    <citation type="submission" date="2020-04" db="EMBL/GenBank/DDBJ databases">
        <authorList>
            <person name="Laetsch R D."/>
            <person name="Stevens L."/>
            <person name="Kumar S."/>
            <person name="Blaxter L. M."/>
        </authorList>
    </citation>
    <scope>NUCLEOTIDE SEQUENCE [LARGE SCALE GENOMIC DNA]</scope>
</reference>
<dbReference type="AlphaFoldDB" id="A0A8S1FB25"/>
<evidence type="ECO:0000313" key="3">
    <source>
        <dbReference type="EMBL" id="CAB3410325.1"/>
    </source>
</evidence>